<dbReference type="PANTHER" id="PTHR33050:SF7">
    <property type="entry name" value="RIBONUCLEASE H"/>
    <property type="match status" value="1"/>
</dbReference>
<keyword evidence="10" id="KW-1185">Reference proteome</keyword>
<dbReference type="Gene3D" id="3.30.420.10">
    <property type="entry name" value="Ribonuclease H-like superfamily/Ribonuclease H"/>
    <property type="match status" value="1"/>
</dbReference>
<feature type="non-terminal residue" evidence="9">
    <location>
        <position position="1"/>
    </location>
</feature>
<organism evidence="9 10">
    <name type="scientific">Cirrhinus mrigala</name>
    <name type="common">Mrigala</name>
    <dbReference type="NCBI Taxonomy" id="683832"/>
    <lineage>
        <taxon>Eukaryota</taxon>
        <taxon>Metazoa</taxon>
        <taxon>Chordata</taxon>
        <taxon>Craniata</taxon>
        <taxon>Vertebrata</taxon>
        <taxon>Euteleostomi</taxon>
        <taxon>Actinopterygii</taxon>
        <taxon>Neopterygii</taxon>
        <taxon>Teleostei</taxon>
        <taxon>Ostariophysi</taxon>
        <taxon>Cypriniformes</taxon>
        <taxon>Cyprinidae</taxon>
        <taxon>Labeoninae</taxon>
        <taxon>Labeonini</taxon>
        <taxon>Cirrhinus</taxon>
    </lineage>
</organism>
<dbReference type="GO" id="GO:0003964">
    <property type="term" value="F:RNA-directed DNA polymerase activity"/>
    <property type="evidence" value="ECO:0007669"/>
    <property type="project" value="UniProtKB-KW"/>
</dbReference>
<dbReference type="EMBL" id="JAMKFB020000001">
    <property type="protein sequence ID" value="KAL0202870.1"/>
    <property type="molecule type" value="Genomic_DNA"/>
</dbReference>
<dbReference type="InterPro" id="IPR041373">
    <property type="entry name" value="RT_RNaseH"/>
</dbReference>
<accession>A0ABD0RXL3</accession>
<dbReference type="GO" id="GO:0004519">
    <property type="term" value="F:endonuclease activity"/>
    <property type="evidence" value="ECO:0007669"/>
    <property type="project" value="UniProtKB-KW"/>
</dbReference>
<keyword evidence="3" id="KW-0540">Nuclease</keyword>
<evidence type="ECO:0000259" key="8">
    <source>
        <dbReference type="Pfam" id="PF17917"/>
    </source>
</evidence>
<keyword evidence="5" id="KW-0378">Hydrolase</keyword>
<feature type="compositionally biased region" description="Polar residues" evidence="7">
    <location>
        <begin position="69"/>
        <end position="79"/>
    </location>
</feature>
<name>A0ABD0RXL3_CIRMR</name>
<feature type="domain" description="Reverse transcriptase RNase H-like" evidence="8">
    <location>
        <begin position="129"/>
        <end position="174"/>
    </location>
</feature>
<keyword evidence="4" id="KW-0255">Endonuclease</keyword>
<keyword evidence="2" id="KW-0548">Nucleotidyltransferase</keyword>
<feature type="region of interest" description="Disordered" evidence="7">
    <location>
        <begin position="69"/>
        <end position="118"/>
    </location>
</feature>
<keyword evidence="6" id="KW-0695">RNA-directed DNA polymerase</keyword>
<reference evidence="9 10" key="1">
    <citation type="submission" date="2024-05" db="EMBL/GenBank/DDBJ databases">
        <title>Genome sequencing and assembly of Indian major carp, Cirrhinus mrigala (Hamilton, 1822).</title>
        <authorList>
            <person name="Mohindra V."/>
            <person name="Chowdhury L.M."/>
            <person name="Lal K."/>
            <person name="Jena J.K."/>
        </authorList>
    </citation>
    <scope>NUCLEOTIDE SEQUENCE [LARGE SCALE GENOMIC DNA]</scope>
    <source>
        <strain evidence="9">CM1030</strain>
        <tissue evidence="9">Blood</tissue>
    </source>
</reference>
<dbReference type="Pfam" id="PF17917">
    <property type="entry name" value="RT_RNaseH"/>
    <property type="match status" value="1"/>
</dbReference>
<feature type="compositionally biased region" description="Basic and acidic residues" evidence="7">
    <location>
        <begin position="101"/>
        <end position="112"/>
    </location>
</feature>
<dbReference type="GO" id="GO:0016787">
    <property type="term" value="F:hydrolase activity"/>
    <property type="evidence" value="ECO:0007669"/>
    <property type="project" value="UniProtKB-KW"/>
</dbReference>
<evidence type="ECO:0000256" key="5">
    <source>
        <dbReference type="ARBA" id="ARBA00022801"/>
    </source>
</evidence>
<dbReference type="InterPro" id="IPR036397">
    <property type="entry name" value="RNaseH_sf"/>
</dbReference>
<sequence>LGGISRYALGKEDNGVLSVPSPVSRGKHGLVQDLSPPSGHDGFVTVCGPAGLAENEELPALGCGEASVPTTAPRTQSENYHGVRDGSSSVEKPLCIPDRSPVGERVSEKSSDNGRIPDGMGSCFSGQIDKRLHINMLELMAVFLALKHFRPFLEGFHVLVRTDNTTVVAYINRQGGTRSLQLHNLARKLIVWSAAHFSSLRATHVPGVLNVGADLLSRGNPLYGEWVLHPQVVNQIWEIYGKAAVDLFASRANAKCPLYFSLRDENAPLGVDALAHPWPNVLLYAFPPLSLISPTLDRVRENGLSLLLIAPHWPGRL</sequence>
<keyword evidence="1" id="KW-0808">Transferase</keyword>
<evidence type="ECO:0000313" key="10">
    <source>
        <dbReference type="Proteomes" id="UP001529510"/>
    </source>
</evidence>
<protein>
    <recommendedName>
        <fullName evidence="8">Reverse transcriptase RNase H-like domain-containing protein</fullName>
    </recommendedName>
</protein>
<gene>
    <name evidence="9" type="ORF">M9458_000888</name>
</gene>
<evidence type="ECO:0000256" key="3">
    <source>
        <dbReference type="ARBA" id="ARBA00022722"/>
    </source>
</evidence>
<evidence type="ECO:0000313" key="9">
    <source>
        <dbReference type="EMBL" id="KAL0202870.1"/>
    </source>
</evidence>
<dbReference type="InterPro" id="IPR012337">
    <property type="entry name" value="RNaseH-like_sf"/>
</dbReference>
<dbReference type="Proteomes" id="UP001529510">
    <property type="component" value="Unassembled WGS sequence"/>
</dbReference>
<comment type="caution">
    <text evidence="9">The sequence shown here is derived from an EMBL/GenBank/DDBJ whole genome shotgun (WGS) entry which is preliminary data.</text>
</comment>
<dbReference type="CDD" id="cd09275">
    <property type="entry name" value="RNase_HI_RT_DIRS1"/>
    <property type="match status" value="1"/>
</dbReference>
<proteinExistence type="predicted"/>
<evidence type="ECO:0000256" key="1">
    <source>
        <dbReference type="ARBA" id="ARBA00022679"/>
    </source>
</evidence>
<dbReference type="AlphaFoldDB" id="A0ABD0RXL3"/>
<dbReference type="PANTHER" id="PTHR33050">
    <property type="entry name" value="REVERSE TRANSCRIPTASE DOMAIN-CONTAINING PROTEIN"/>
    <property type="match status" value="1"/>
</dbReference>
<feature type="non-terminal residue" evidence="9">
    <location>
        <position position="317"/>
    </location>
</feature>
<evidence type="ECO:0000256" key="4">
    <source>
        <dbReference type="ARBA" id="ARBA00022759"/>
    </source>
</evidence>
<evidence type="ECO:0000256" key="6">
    <source>
        <dbReference type="ARBA" id="ARBA00022918"/>
    </source>
</evidence>
<evidence type="ECO:0000256" key="2">
    <source>
        <dbReference type="ARBA" id="ARBA00022695"/>
    </source>
</evidence>
<dbReference type="InterPro" id="IPR052055">
    <property type="entry name" value="Hepadnavirus_pol/RT"/>
</dbReference>
<dbReference type="SUPFAM" id="SSF53098">
    <property type="entry name" value="Ribonuclease H-like"/>
    <property type="match status" value="1"/>
</dbReference>
<evidence type="ECO:0000256" key="7">
    <source>
        <dbReference type="SAM" id="MobiDB-lite"/>
    </source>
</evidence>